<accession>A0A6P0CEN6</accession>
<keyword evidence="2" id="KW-1185">Reference proteome</keyword>
<sequence length="180" mass="18920">MVELIQISPCAGLLPITLGSVTLDEQDVGRLTSLSPFGDASDLSAALEKAHGCTWPKPNRSTGKDGGRCIWFGRDEALLIGPAPDMGLAKHGAVVDQSDAWAVVSLAGPGAVDVLARLVPVDLRDAAFKRGHTVRTQVMHMNASITKLGTDHLMIMVFRSMAGTLVYDLKGAMAAVASRG</sequence>
<evidence type="ECO:0000313" key="2">
    <source>
        <dbReference type="Proteomes" id="UP000468591"/>
    </source>
</evidence>
<gene>
    <name evidence="1" type="ORF">GV827_19910</name>
</gene>
<protein>
    <submittedName>
        <fullName evidence="1">Sarcosine oxidase subunit gamma</fullName>
    </submittedName>
</protein>
<dbReference type="RefSeq" id="WP_164355575.1">
    <property type="nucleotide sequence ID" value="NZ_JAABNT010000019.1"/>
</dbReference>
<dbReference type="InterPro" id="IPR027266">
    <property type="entry name" value="TrmE/GcvT-like"/>
</dbReference>
<name>A0A6P0CEN6_9RHOB</name>
<evidence type="ECO:0000313" key="1">
    <source>
        <dbReference type="EMBL" id="NEK24649.1"/>
    </source>
</evidence>
<organism evidence="1 2">
    <name type="scientific">Sulfitobacter sediminilitoris</name>
    <dbReference type="NCBI Taxonomy" id="2698830"/>
    <lineage>
        <taxon>Bacteria</taxon>
        <taxon>Pseudomonadati</taxon>
        <taxon>Pseudomonadota</taxon>
        <taxon>Alphaproteobacteria</taxon>
        <taxon>Rhodobacterales</taxon>
        <taxon>Roseobacteraceae</taxon>
        <taxon>Sulfitobacter</taxon>
    </lineage>
</organism>
<dbReference type="AlphaFoldDB" id="A0A6P0CEN6"/>
<dbReference type="Gene3D" id="3.30.1360.120">
    <property type="entry name" value="Probable tRNA modification gtpase trme, domain 1"/>
    <property type="match status" value="1"/>
</dbReference>
<dbReference type="Gene3D" id="3.30.70.1520">
    <property type="entry name" value="Heterotetrameric sarcosine oxidase"/>
    <property type="match status" value="1"/>
</dbReference>
<proteinExistence type="predicted"/>
<comment type="caution">
    <text evidence="1">The sequence shown here is derived from an EMBL/GenBank/DDBJ whole genome shotgun (WGS) entry which is preliminary data.</text>
</comment>
<reference evidence="1 2" key="1">
    <citation type="submission" date="2020-01" db="EMBL/GenBank/DDBJ databases">
        <title>Sulfitobacter sediminilitoris sp. nov., isolated from a tidal flat.</title>
        <authorList>
            <person name="Park S."/>
            <person name="Yoon J.-H."/>
        </authorList>
    </citation>
    <scope>NUCLEOTIDE SEQUENCE [LARGE SCALE GENOMIC DNA]</scope>
    <source>
        <strain evidence="1 2">JBTF-M27</strain>
    </source>
</reference>
<dbReference type="SUPFAM" id="SSF103025">
    <property type="entry name" value="Folate-binding domain"/>
    <property type="match status" value="1"/>
</dbReference>
<dbReference type="Proteomes" id="UP000468591">
    <property type="component" value="Unassembled WGS sequence"/>
</dbReference>
<dbReference type="EMBL" id="JAABNT010000019">
    <property type="protein sequence ID" value="NEK24649.1"/>
    <property type="molecule type" value="Genomic_DNA"/>
</dbReference>